<dbReference type="InterPro" id="IPR016024">
    <property type="entry name" value="ARM-type_fold"/>
</dbReference>
<dbReference type="SUPFAM" id="SSF48371">
    <property type="entry name" value="ARM repeat"/>
    <property type="match status" value="2"/>
</dbReference>
<dbReference type="Proteomes" id="UP000593567">
    <property type="component" value="Unassembled WGS sequence"/>
</dbReference>
<organism evidence="7 8">
    <name type="scientific">Bugula neritina</name>
    <name type="common">Brown bryozoan</name>
    <name type="synonym">Sertularia neritina</name>
    <dbReference type="NCBI Taxonomy" id="10212"/>
    <lineage>
        <taxon>Eukaryota</taxon>
        <taxon>Metazoa</taxon>
        <taxon>Spiralia</taxon>
        <taxon>Lophotrochozoa</taxon>
        <taxon>Bryozoa</taxon>
        <taxon>Gymnolaemata</taxon>
        <taxon>Cheilostomatida</taxon>
        <taxon>Flustrina</taxon>
        <taxon>Buguloidea</taxon>
        <taxon>Bugulidae</taxon>
        <taxon>Bugula</taxon>
    </lineage>
</organism>
<dbReference type="SMART" id="SM00185">
    <property type="entry name" value="ARM"/>
    <property type="match status" value="5"/>
</dbReference>
<evidence type="ECO:0000256" key="5">
    <source>
        <dbReference type="ARBA" id="ARBA00022824"/>
    </source>
</evidence>
<dbReference type="GO" id="GO:0005739">
    <property type="term" value="C:mitochondrion"/>
    <property type="evidence" value="ECO:0007669"/>
    <property type="project" value="UniProtKB-SubCell"/>
</dbReference>
<evidence type="ECO:0000256" key="1">
    <source>
        <dbReference type="ARBA" id="ARBA00004173"/>
    </source>
</evidence>
<evidence type="ECO:0000256" key="6">
    <source>
        <dbReference type="ARBA" id="ARBA00023128"/>
    </source>
</evidence>
<dbReference type="AlphaFoldDB" id="A0A7J7JHY2"/>
<evidence type="ECO:0000256" key="4">
    <source>
        <dbReference type="ARBA" id="ARBA00022490"/>
    </source>
</evidence>
<comment type="subcellular location">
    <subcellularLocation>
        <location evidence="3">Cytoplasm</location>
        <location evidence="3">Cytosol</location>
    </subcellularLocation>
    <subcellularLocation>
        <location evidence="2">Endoplasmic reticulum</location>
    </subcellularLocation>
    <subcellularLocation>
        <location evidence="1">Mitochondrion</location>
    </subcellularLocation>
</comment>
<dbReference type="OrthoDB" id="26149at2759"/>
<reference evidence="7" key="1">
    <citation type="submission" date="2020-06" db="EMBL/GenBank/DDBJ databases">
        <title>Draft genome of Bugula neritina, a colonial animal packing powerful symbionts and potential medicines.</title>
        <authorList>
            <person name="Rayko M."/>
        </authorList>
    </citation>
    <scope>NUCLEOTIDE SEQUENCE [LARGE SCALE GENOMIC DNA]</scope>
    <source>
        <strain evidence="7">Kwan_BN1</strain>
    </source>
</reference>
<evidence type="ECO:0000313" key="7">
    <source>
        <dbReference type="EMBL" id="KAF6025214.1"/>
    </source>
</evidence>
<keyword evidence="4" id="KW-0963">Cytoplasm</keyword>
<keyword evidence="5" id="KW-0256">Endoplasmic reticulum</keyword>
<protein>
    <submittedName>
        <fullName evidence="7">RAP1GDS1</fullName>
    </submittedName>
</protein>
<dbReference type="GO" id="GO:0005783">
    <property type="term" value="C:endoplasmic reticulum"/>
    <property type="evidence" value="ECO:0007669"/>
    <property type="project" value="UniProtKB-SubCell"/>
</dbReference>
<comment type="caution">
    <text evidence="7">The sequence shown here is derived from an EMBL/GenBank/DDBJ whole genome shotgun (WGS) entry which is preliminary data.</text>
</comment>
<gene>
    <name evidence="7" type="ORF">EB796_016480</name>
</gene>
<dbReference type="EMBL" id="VXIV02002485">
    <property type="protein sequence ID" value="KAF6025214.1"/>
    <property type="molecule type" value="Genomic_DNA"/>
</dbReference>
<dbReference type="GO" id="GO:0005829">
    <property type="term" value="C:cytosol"/>
    <property type="evidence" value="ECO:0007669"/>
    <property type="project" value="UniProtKB-SubCell"/>
</dbReference>
<evidence type="ECO:0000256" key="3">
    <source>
        <dbReference type="ARBA" id="ARBA00004514"/>
    </source>
</evidence>
<accession>A0A7J7JHY2</accession>
<keyword evidence="6" id="KW-0496">Mitochondrion</keyword>
<dbReference type="Gene3D" id="1.25.10.10">
    <property type="entry name" value="Leucine-rich Repeat Variant"/>
    <property type="match status" value="2"/>
</dbReference>
<dbReference type="InterPro" id="IPR000225">
    <property type="entry name" value="Armadillo"/>
</dbReference>
<evidence type="ECO:0000313" key="8">
    <source>
        <dbReference type="Proteomes" id="UP000593567"/>
    </source>
</evidence>
<proteinExistence type="predicted"/>
<name>A0A7J7JHY2_BUGNE</name>
<evidence type="ECO:0000256" key="2">
    <source>
        <dbReference type="ARBA" id="ARBA00004240"/>
    </source>
</evidence>
<keyword evidence="8" id="KW-1185">Reference proteome</keyword>
<dbReference type="InterPro" id="IPR011989">
    <property type="entry name" value="ARM-like"/>
</dbReference>
<sequence>MAECASKDEIILECDDLQRIILKLNALTPATEEYDEAVEKLIVSGQLLDRLQSLLTLPISANSKGHVVAAQLLAELAKAENVRLILQKRGLIPILIPLLSHQHQELCLQVIRVLGNLCYEQDICREEIAECGGVQKMDELLKLFLTHSTSSLDIKTLSCAFLHNLLNGNEVCVKAVLKTSIVDSLRDLLENNATVSPRIAYFCVMILTSIAEIEGGREMLYKSQIPAVLVKVLINAPVRPVDDTKEGVFGLLSTLTADSDEVKVMLAESTIDMYLLRIISTLSPSEEEDEIELVKLASELIVLVLTGDDAMKIWFDGGDGLVFTSVSEWLQSSNGQLLQSAAFALGNFARDDRNSLIIIQRGISSALCKCLDQLHDFCSDNRTAPTIHALLSALRNLAIAPSNKQQLLEQGILKHLLPYIDCENSIVTSKLVGAIRLLIDGRSVEASYVGEMEVVIEKLVFHGDNEANMLLKGEATRCLAWIIKNSRQKKVLQNIIKHNAFRHLVFLVNSEHVIMQNEGLIGIVLLVTTLPEETKKASLEHKLPQVLTDLLNKEEPPAKETLLNTLTLLMELINIGMLDELVESNAEAALVSLGNKIVAEQDQGEKITELINAVKSSLHL</sequence>
<dbReference type="GO" id="GO:0005085">
    <property type="term" value="F:guanyl-nucleotide exchange factor activity"/>
    <property type="evidence" value="ECO:0007669"/>
    <property type="project" value="InterPro"/>
</dbReference>
<dbReference type="PANTHER" id="PTHR10957">
    <property type="entry name" value="RAP1 GTPASE-GDP DISSOCIATION STIMULATOR 1"/>
    <property type="match status" value="1"/>
</dbReference>
<dbReference type="InterPro" id="IPR040144">
    <property type="entry name" value="RAP1GDS1"/>
</dbReference>